<evidence type="ECO:0000256" key="1">
    <source>
        <dbReference type="SAM" id="Phobius"/>
    </source>
</evidence>
<reference evidence="2" key="1">
    <citation type="journal article" date="2015" name="Nature">
        <title>Complex archaea that bridge the gap between prokaryotes and eukaryotes.</title>
        <authorList>
            <person name="Spang A."/>
            <person name="Saw J.H."/>
            <person name="Jorgensen S.L."/>
            <person name="Zaremba-Niedzwiedzka K."/>
            <person name="Martijn J."/>
            <person name="Lind A.E."/>
            <person name="van Eijk R."/>
            <person name="Schleper C."/>
            <person name="Guy L."/>
            <person name="Ettema T.J."/>
        </authorList>
    </citation>
    <scope>NUCLEOTIDE SEQUENCE</scope>
</reference>
<evidence type="ECO:0000313" key="2">
    <source>
        <dbReference type="EMBL" id="KKM58129.1"/>
    </source>
</evidence>
<gene>
    <name evidence="2" type="ORF">LCGC14_1549790</name>
</gene>
<protein>
    <submittedName>
        <fullName evidence="2">Uncharacterized protein</fullName>
    </submittedName>
</protein>
<name>A0A0F9IQM6_9ZZZZ</name>
<comment type="caution">
    <text evidence="2">The sequence shown here is derived from an EMBL/GenBank/DDBJ whole genome shotgun (WGS) entry which is preliminary data.</text>
</comment>
<dbReference type="AlphaFoldDB" id="A0A0F9IQM6"/>
<dbReference type="EMBL" id="LAZR01011830">
    <property type="protein sequence ID" value="KKM58129.1"/>
    <property type="molecule type" value="Genomic_DNA"/>
</dbReference>
<feature type="transmembrane region" description="Helical" evidence="1">
    <location>
        <begin position="5"/>
        <end position="23"/>
    </location>
</feature>
<keyword evidence="1" id="KW-0472">Membrane</keyword>
<sequence>MKKRLLMSLPALLILSVGLYAFWSNVTNDPIHDMVLLLATGVPTTMLAVLYLSLVIRNVPEGK</sequence>
<feature type="transmembrane region" description="Helical" evidence="1">
    <location>
        <begin position="35"/>
        <end position="56"/>
    </location>
</feature>
<proteinExistence type="predicted"/>
<keyword evidence="1" id="KW-0812">Transmembrane</keyword>
<accession>A0A0F9IQM6</accession>
<keyword evidence="1" id="KW-1133">Transmembrane helix</keyword>
<organism evidence="2">
    <name type="scientific">marine sediment metagenome</name>
    <dbReference type="NCBI Taxonomy" id="412755"/>
    <lineage>
        <taxon>unclassified sequences</taxon>
        <taxon>metagenomes</taxon>
        <taxon>ecological metagenomes</taxon>
    </lineage>
</organism>